<proteinExistence type="predicted"/>
<dbReference type="Proteomes" id="UP001152798">
    <property type="component" value="Chromosome 1"/>
</dbReference>
<dbReference type="EMBL" id="OV725077">
    <property type="protein sequence ID" value="CAH1390381.1"/>
    <property type="molecule type" value="Genomic_DNA"/>
</dbReference>
<accession>A0A9P0EAK8</accession>
<organism evidence="1 2">
    <name type="scientific">Nezara viridula</name>
    <name type="common">Southern green stink bug</name>
    <name type="synonym">Cimex viridulus</name>
    <dbReference type="NCBI Taxonomy" id="85310"/>
    <lineage>
        <taxon>Eukaryota</taxon>
        <taxon>Metazoa</taxon>
        <taxon>Ecdysozoa</taxon>
        <taxon>Arthropoda</taxon>
        <taxon>Hexapoda</taxon>
        <taxon>Insecta</taxon>
        <taxon>Pterygota</taxon>
        <taxon>Neoptera</taxon>
        <taxon>Paraneoptera</taxon>
        <taxon>Hemiptera</taxon>
        <taxon>Heteroptera</taxon>
        <taxon>Panheteroptera</taxon>
        <taxon>Pentatomomorpha</taxon>
        <taxon>Pentatomoidea</taxon>
        <taxon>Pentatomidae</taxon>
        <taxon>Pentatominae</taxon>
        <taxon>Nezara</taxon>
    </lineage>
</organism>
<sequence>MNNIFTFSRITVPVSFQHMEGGEVQKGSFRDR</sequence>
<evidence type="ECO:0000313" key="2">
    <source>
        <dbReference type="Proteomes" id="UP001152798"/>
    </source>
</evidence>
<gene>
    <name evidence="1" type="ORF">NEZAVI_LOCUS1596</name>
</gene>
<evidence type="ECO:0000313" key="1">
    <source>
        <dbReference type="EMBL" id="CAH1390381.1"/>
    </source>
</evidence>
<reference evidence="1" key="1">
    <citation type="submission" date="2022-01" db="EMBL/GenBank/DDBJ databases">
        <authorList>
            <person name="King R."/>
        </authorList>
    </citation>
    <scope>NUCLEOTIDE SEQUENCE</scope>
</reference>
<keyword evidence="2" id="KW-1185">Reference proteome</keyword>
<dbReference type="AlphaFoldDB" id="A0A9P0EAK8"/>
<name>A0A9P0EAK8_NEZVI</name>
<protein>
    <submittedName>
        <fullName evidence="1">Uncharacterized protein</fullName>
    </submittedName>
</protein>